<dbReference type="InterPro" id="IPR027417">
    <property type="entry name" value="P-loop_NTPase"/>
</dbReference>
<dbReference type="CDD" id="cd00009">
    <property type="entry name" value="AAA"/>
    <property type="match status" value="1"/>
</dbReference>
<dbReference type="InterPro" id="IPR009057">
    <property type="entry name" value="Homeodomain-like_sf"/>
</dbReference>
<dbReference type="PROSITE" id="PS00675">
    <property type="entry name" value="SIGMA54_INTERACT_1"/>
    <property type="match status" value="1"/>
</dbReference>
<dbReference type="Gene3D" id="1.10.10.60">
    <property type="entry name" value="Homeodomain-like"/>
    <property type="match status" value="1"/>
</dbReference>
<evidence type="ECO:0000313" key="7">
    <source>
        <dbReference type="EMBL" id="MBE9461355.1"/>
    </source>
</evidence>
<evidence type="ECO:0000256" key="4">
    <source>
        <dbReference type="ARBA" id="ARBA00023125"/>
    </source>
</evidence>
<dbReference type="Gene3D" id="1.10.8.60">
    <property type="match status" value="1"/>
</dbReference>
<dbReference type="Proteomes" id="UP000634134">
    <property type="component" value="Unassembled WGS sequence"/>
</dbReference>
<dbReference type="InterPro" id="IPR002197">
    <property type="entry name" value="HTH_Fis"/>
</dbReference>
<dbReference type="Pfam" id="PF02954">
    <property type="entry name" value="HTH_8"/>
    <property type="match status" value="1"/>
</dbReference>
<accession>A0ABR9W7B0</accession>
<dbReference type="InterPro" id="IPR029016">
    <property type="entry name" value="GAF-like_dom_sf"/>
</dbReference>
<comment type="caution">
    <text evidence="7">The sequence shown here is derived from an EMBL/GenBank/DDBJ whole genome shotgun (WGS) entry which is preliminary data.</text>
</comment>
<dbReference type="SMART" id="SM00065">
    <property type="entry name" value="GAF"/>
    <property type="match status" value="2"/>
</dbReference>
<dbReference type="PANTHER" id="PTHR32071:SF123">
    <property type="entry name" value="DNA-BINDING TRANSCRIPTIONAL ACTIVATOR HYFR-RELATED"/>
    <property type="match status" value="1"/>
</dbReference>
<dbReference type="PROSITE" id="PS00688">
    <property type="entry name" value="SIGMA54_INTERACT_3"/>
    <property type="match status" value="1"/>
</dbReference>
<dbReference type="PANTHER" id="PTHR32071">
    <property type="entry name" value="TRANSCRIPTIONAL REGULATORY PROTEIN"/>
    <property type="match status" value="1"/>
</dbReference>
<proteinExistence type="predicted"/>
<keyword evidence="3" id="KW-0805">Transcription regulation</keyword>
<dbReference type="Pfam" id="PF25601">
    <property type="entry name" value="AAA_lid_14"/>
    <property type="match status" value="1"/>
</dbReference>
<organism evidence="7 8">
    <name type="scientific">Dyadobacter subterraneus</name>
    <dbReference type="NCBI Taxonomy" id="2773304"/>
    <lineage>
        <taxon>Bacteria</taxon>
        <taxon>Pseudomonadati</taxon>
        <taxon>Bacteroidota</taxon>
        <taxon>Cytophagia</taxon>
        <taxon>Cytophagales</taxon>
        <taxon>Spirosomataceae</taxon>
        <taxon>Dyadobacter</taxon>
    </lineage>
</organism>
<dbReference type="Gene3D" id="3.30.450.40">
    <property type="match status" value="3"/>
</dbReference>
<dbReference type="InterPro" id="IPR058031">
    <property type="entry name" value="AAA_lid_NorR"/>
</dbReference>
<dbReference type="InterPro" id="IPR002078">
    <property type="entry name" value="Sigma_54_int"/>
</dbReference>
<evidence type="ECO:0000256" key="1">
    <source>
        <dbReference type="ARBA" id="ARBA00022741"/>
    </source>
</evidence>
<name>A0ABR9W7B0_9BACT</name>
<dbReference type="RefSeq" id="WP_194119624.1">
    <property type="nucleotide sequence ID" value="NZ_JACYGY010000001.1"/>
</dbReference>
<dbReference type="EMBL" id="JACYGY010000001">
    <property type="protein sequence ID" value="MBE9461355.1"/>
    <property type="molecule type" value="Genomic_DNA"/>
</dbReference>
<gene>
    <name evidence="7" type="ORF">IEE83_05625</name>
</gene>
<evidence type="ECO:0000313" key="8">
    <source>
        <dbReference type="Proteomes" id="UP000634134"/>
    </source>
</evidence>
<protein>
    <submittedName>
        <fullName evidence="7">Sigma 54-interacting transcriptional regulator</fullName>
    </submittedName>
</protein>
<evidence type="ECO:0000256" key="5">
    <source>
        <dbReference type="ARBA" id="ARBA00023163"/>
    </source>
</evidence>
<evidence type="ECO:0000259" key="6">
    <source>
        <dbReference type="PROSITE" id="PS50045"/>
    </source>
</evidence>
<evidence type="ECO:0000256" key="3">
    <source>
        <dbReference type="ARBA" id="ARBA00023015"/>
    </source>
</evidence>
<dbReference type="InterPro" id="IPR003593">
    <property type="entry name" value="AAA+_ATPase"/>
</dbReference>
<dbReference type="InterPro" id="IPR003018">
    <property type="entry name" value="GAF"/>
</dbReference>
<dbReference type="SMART" id="SM00382">
    <property type="entry name" value="AAA"/>
    <property type="match status" value="1"/>
</dbReference>
<dbReference type="SUPFAM" id="SSF52540">
    <property type="entry name" value="P-loop containing nucleoside triphosphate hydrolases"/>
    <property type="match status" value="1"/>
</dbReference>
<evidence type="ECO:0000256" key="2">
    <source>
        <dbReference type="ARBA" id="ARBA00022840"/>
    </source>
</evidence>
<dbReference type="PROSITE" id="PS00676">
    <property type="entry name" value="SIGMA54_INTERACT_2"/>
    <property type="match status" value="1"/>
</dbReference>
<keyword evidence="8" id="KW-1185">Reference proteome</keyword>
<dbReference type="InterPro" id="IPR025943">
    <property type="entry name" value="Sigma_54_int_dom_ATP-bd_2"/>
</dbReference>
<dbReference type="SUPFAM" id="SSF55781">
    <property type="entry name" value="GAF domain-like"/>
    <property type="match status" value="3"/>
</dbReference>
<feature type="domain" description="Sigma-54 factor interaction" evidence="6">
    <location>
        <begin position="586"/>
        <end position="815"/>
    </location>
</feature>
<keyword evidence="2" id="KW-0067">ATP-binding</keyword>
<sequence>MKSAKQSDVKDDQKFTILLDDHSLGSLNSQIESFERERKILLDLSNDITKVREKNDLISLFSSRIKGLFYFTHAIVTLIDDQKQTYTPFLLDHTASPIKDHSQYADLIHAHFPLNEPFINQILRSDGPEFFLLDQIMDQPGSPKFLRMNYEAGIREILMTPLRSKMKTIGFLHMYSDRKDSFCKDFISTIKGIAPLISGAVSNIIKNEEIAYKERVNDVLLSVSNDMVTVRDRKDLLKVINFGLKKLIPFTHSVMTVLDESGQTYNAFLTDEESRPREFSKYTEAISNPFPVQDGIYDVAAQSGKPAVFNMKSFDISKAPLWFRLNYVAGAREMVIKILPEQGTARHSLILFANGNSTFDEKAIHIIERISSQLSTAASNISANEEILSKEQEKSFLLDFSQDIAGVRTKDDLEEAISSVLQRVLNIRLSMIRIIEDDGVTLSPYMYDKNMFYGEEPVFKELASKNISIDEYLTAKVLNSKQPVIFNIAEEEKKGNSARYLYFWKKAGLKNAYGAALRVGNQNLGTLWLLTDEVNLTLLKGICAQISIAISNIRANEKVLTYKKMLEVENDHLKEQIHTIYNFSEIVGSGAEMQKVYHLISLVAESKSSVLLLGETGTGKELIARAVHNASPRKNKLMIKINCAALPANLIESELFGHEKGAFTGATDRRIGKFELANNGTLFLDEIGEMPLEAQVKLLRVIQEKELERVGGKNTISVDVRIIAATNRDLEEEVKAGRFRSDLFYRLNVFPINLPPLRDRLEDIAPLANFFVGRYSKNSGRKVNAISPGVIQELKSYLWPGNVRELEHLIERSVLLTNETVLREVHLPKDRTATKNEVVDLASRTLEEVERSYIIDIIKRCSGKLSGRGGAAEYLDIPATTLHSKIKKLDIQKSEYFSG</sequence>
<keyword evidence="4" id="KW-0238">DNA-binding</keyword>
<dbReference type="PROSITE" id="PS50045">
    <property type="entry name" value="SIGMA54_INTERACT_4"/>
    <property type="match status" value="1"/>
</dbReference>
<keyword evidence="1" id="KW-0547">Nucleotide-binding</keyword>
<dbReference type="Pfam" id="PF00158">
    <property type="entry name" value="Sigma54_activat"/>
    <property type="match status" value="1"/>
</dbReference>
<dbReference type="InterPro" id="IPR025944">
    <property type="entry name" value="Sigma_54_int_dom_CS"/>
</dbReference>
<keyword evidence="5" id="KW-0804">Transcription</keyword>
<reference evidence="8" key="1">
    <citation type="submission" date="2023-07" db="EMBL/GenBank/DDBJ databases">
        <title>Dyadobacter sp. nov 'subterranea' isolated from contaminted grondwater.</title>
        <authorList>
            <person name="Szabo I."/>
            <person name="Al-Omari J."/>
            <person name="Szerdahelyi S.G."/>
            <person name="Rado J."/>
        </authorList>
    </citation>
    <scope>NUCLEOTIDE SEQUENCE [LARGE SCALE GENOMIC DNA]</scope>
    <source>
        <strain evidence="8">UP-52</strain>
    </source>
</reference>
<dbReference type="Gene3D" id="3.40.50.300">
    <property type="entry name" value="P-loop containing nucleotide triphosphate hydrolases"/>
    <property type="match status" value="1"/>
</dbReference>
<dbReference type="InterPro" id="IPR025662">
    <property type="entry name" value="Sigma_54_int_dom_ATP-bd_1"/>
</dbReference>
<dbReference type="SUPFAM" id="SSF46689">
    <property type="entry name" value="Homeodomain-like"/>
    <property type="match status" value="1"/>
</dbReference>